<dbReference type="Proteomes" id="UP000814074">
    <property type="component" value="Unassembled WGS sequence"/>
</dbReference>
<dbReference type="NCBIfam" id="NF040582">
    <property type="entry name" value="STY4528_fam"/>
    <property type="match status" value="1"/>
</dbReference>
<feature type="compositionally biased region" description="Pro residues" evidence="1">
    <location>
        <begin position="378"/>
        <end position="394"/>
    </location>
</feature>
<feature type="region of interest" description="Disordered" evidence="1">
    <location>
        <begin position="228"/>
        <end position="290"/>
    </location>
</feature>
<feature type="region of interest" description="Disordered" evidence="1">
    <location>
        <begin position="27"/>
        <end position="56"/>
    </location>
</feature>
<evidence type="ECO:0000256" key="1">
    <source>
        <dbReference type="SAM" id="MobiDB-lite"/>
    </source>
</evidence>
<dbReference type="RefSeq" id="WP_090520174.1">
    <property type="nucleotide sequence ID" value="NZ_WKDU01000009.1"/>
</dbReference>
<dbReference type="EMBL" id="WKDU01000009">
    <property type="protein sequence ID" value="MCF5152999.1"/>
    <property type="molecule type" value="Genomic_DNA"/>
</dbReference>
<name>A0ABS9FNF5_9PSED</name>
<keyword evidence="3" id="KW-1185">Reference proteome</keyword>
<proteinExistence type="predicted"/>
<evidence type="ECO:0000313" key="2">
    <source>
        <dbReference type="EMBL" id="MCF5152999.1"/>
    </source>
</evidence>
<evidence type="ECO:0000313" key="3">
    <source>
        <dbReference type="Proteomes" id="UP000814074"/>
    </source>
</evidence>
<accession>A0ABS9FNF5</accession>
<reference evidence="2 3" key="1">
    <citation type="submission" date="2019-11" db="EMBL/GenBank/DDBJ databases">
        <title>Epiphytic Pseudomonas syringae from cherry orchards.</title>
        <authorList>
            <person name="Hulin M.T."/>
        </authorList>
    </citation>
    <scope>NUCLEOTIDE SEQUENCE [LARGE SCALE GENOMIC DNA]</scope>
    <source>
        <strain evidence="2 3">PA-6-3B</strain>
    </source>
</reference>
<feature type="region of interest" description="Disordered" evidence="1">
    <location>
        <begin position="373"/>
        <end position="405"/>
    </location>
</feature>
<gene>
    <name evidence="2" type="ORF">GIW47_10265</name>
</gene>
<dbReference type="InterPro" id="IPR047749">
    <property type="entry name" value="STY4528-like"/>
</dbReference>
<evidence type="ECO:0008006" key="4">
    <source>
        <dbReference type="Google" id="ProtNLM"/>
    </source>
</evidence>
<comment type="caution">
    <text evidence="2">The sequence shown here is derived from an EMBL/GenBank/DDBJ whole genome shotgun (WGS) entry which is preliminary data.</text>
</comment>
<feature type="compositionally biased region" description="Polar residues" evidence="1">
    <location>
        <begin position="278"/>
        <end position="288"/>
    </location>
</feature>
<protein>
    <recommendedName>
        <fullName evidence="4">Helix-turn-helix domain-containing protein</fullName>
    </recommendedName>
</protein>
<organism evidence="2 3">
    <name type="scientific">Pseudomonas lactis</name>
    <dbReference type="NCBI Taxonomy" id="1615674"/>
    <lineage>
        <taxon>Bacteria</taxon>
        <taxon>Pseudomonadati</taxon>
        <taxon>Pseudomonadota</taxon>
        <taxon>Gammaproteobacteria</taxon>
        <taxon>Pseudomonadales</taxon>
        <taxon>Pseudomonadaceae</taxon>
        <taxon>Pseudomonas</taxon>
    </lineage>
</organism>
<dbReference type="GeneID" id="99795135"/>
<feature type="compositionally biased region" description="Pro residues" evidence="1">
    <location>
        <begin position="33"/>
        <end position="42"/>
    </location>
</feature>
<sequence>MAVDDTAPRRGPIALADLFDAALKDLVPKPNADAPPPTPTPVAMPTGPASGDAFLFSGNRHETVPRRLFLDRRLTPLERNAWQVFRLMLNDDGVTAFPTYEQVRPWLASMPCAGQASHETVARALTLLRLTRWLSLVRRRRDAKTGRILGNLYVLHDEPLTPFEAMQLDPDYLQLVSQALGHSAKAVQIVGLHTLKEIGEDPMLAGRTLPSRLQVLAERLASQGVGAHEGYPQEDATHESEEGATSLLRNPDAPTSESEAGSKPAPDASLRNPKQARTVRSSRINEVRTTAQTQAQARALGDLQWPKHFAELKAEQQTGARVALQQVDAALRQAVLDEWAARCSNHGIRNPAGYLFGIIQRAIHGEFNAWAKKDAPSAPVPPNERPPPAPPPSQPQGKPVPSEVARQHIERLRNLLASK</sequence>